<evidence type="ECO:0000256" key="1">
    <source>
        <dbReference type="SAM" id="Phobius"/>
    </source>
</evidence>
<accession>A0A0J6VRZ4</accession>
<keyword evidence="1" id="KW-1133">Transmembrane helix</keyword>
<feature type="transmembrane region" description="Helical" evidence="1">
    <location>
        <begin position="56"/>
        <end position="78"/>
    </location>
</feature>
<proteinExistence type="predicted"/>
<feature type="transmembrane region" description="Helical" evidence="1">
    <location>
        <begin position="28"/>
        <end position="44"/>
    </location>
</feature>
<dbReference type="EMBL" id="JYNX01000061">
    <property type="protein sequence ID" value="KMO72959.1"/>
    <property type="molecule type" value="Genomic_DNA"/>
</dbReference>
<sequence length="140" mass="14306">MAGILGAAVLAALLLVPGLRLGVDRPWLGVVVIVVPVVVLLTATGHRHYGFVRATLVAVVVTLLGAAVSWVVALFTLVKALSGVGIGVGWTVLLFLTPAVSVMALGALALRFVPTSDQRPVARRSSALTLGAHAGGRSRS</sequence>
<gene>
    <name evidence="2" type="ORF">MCHUDSM44219_04675</name>
</gene>
<dbReference type="AlphaFoldDB" id="A0A0J6VRZ4"/>
<reference evidence="2 3" key="1">
    <citation type="journal article" date="2015" name="Genome Biol. Evol.">
        <title>Characterization of Three Mycobacterium spp. with Potential Use in Bioremediation by Genome Sequencing and Comparative Genomics.</title>
        <authorList>
            <person name="Das S."/>
            <person name="Pettersson B.M."/>
            <person name="Behra P.R."/>
            <person name="Ramesh M."/>
            <person name="Dasgupta S."/>
            <person name="Bhattacharya A."/>
            <person name="Kirsebom L.A."/>
        </authorList>
    </citation>
    <scope>NUCLEOTIDE SEQUENCE [LARGE SCALE GENOMIC DNA]</scope>
    <source>
        <strain evidence="2 3">DSM 44219</strain>
    </source>
</reference>
<keyword evidence="3" id="KW-1185">Reference proteome</keyword>
<comment type="caution">
    <text evidence="2">The sequence shown here is derived from an EMBL/GenBank/DDBJ whole genome shotgun (WGS) entry which is preliminary data.</text>
</comment>
<protein>
    <submittedName>
        <fullName evidence="2">Uncharacterized protein</fullName>
    </submittedName>
</protein>
<keyword evidence="1" id="KW-0812">Transmembrane</keyword>
<feature type="transmembrane region" description="Helical" evidence="1">
    <location>
        <begin position="90"/>
        <end position="113"/>
    </location>
</feature>
<evidence type="ECO:0000313" key="2">
    <source>
        <dbReference type="EMBL" id="KMO72959.1"/>
    </source>
</evidence>
<dbReference type="PATRIC" id="fig|1800.3.peg.4700"/>
<keyword evidence="1" id="KW-0472">Membrane</keyword>
<name>A0A0J6VRZ4_MYCCU</name>
<evidence type="ECO:0000313" key="3">
    <source>
        <dbReference type="Proteomes" id="UP000036176"/>
    </source>
</evidence>
<dbReference type="Proteomes" id="UP000036176">
    <property type="component" value="Unassembled WGS sequence"/>
</dbReference>
<organism evidence="2 3">
    <name type="scientific">Mycolicibacterium chubuense</name>
    <name type="common">Mycobacterium chubuense</name>
    <dbReference type="NCBI Taxonomy" id="1800"/>
    <lineage>
        <taxon>Bacteria</taxon>
        <taxon>Bacillati</taxon>
        <taxon>Actinomycetota</taxon>
        <taxon>Actinomycetes</taxon>
        <taxon>Mycobacteriales</taxon>
        <taxon>Mycobacteriaceae</taxon>
        <taxon>Mycolicibacterium</taxon>
    </lineage>
</organism>